<dbReference type="InterPro" id="IPR041468">
    <property type="entry name" value="HTH_ParB/Spo0J"/>
</dbReference>
<feature type="DNA-binding region" description="H-T-H motif" evidence="7">
    <location>
        <begin position="147"/>
        <end position="166"/>
    </location>
</feature>
<comment type="function">
    <text evidence="7">Effects nucleoid occlusion by binding relatively nonspecifically to DNA and preventing the assembly of the division machinery in the vicinity of the nucleoid, especially under conditions that disturb the cell cycle. It helps to coordinate cell division and chromosome segregation by preventing the formation of the Z ring through the nucleoid, which would cause chromosome breakage.</text>
</comment>
<gene>
    <name evidence="7 9" type="primary">noc</name>
    <name evidence="9" type="ORF">ACFSUO_10200</name>
</gene>
<comment type="subcellular location">
    <subcellularLocation>
        <location evidence="7">Cytoplasm</location>
        <location evidence="7">Nucleoid</location>
    </subcellularLocation>
</comment>
<protein>
    <recommendedName>
        <fullName evidence="7">Nucleoid occlusion protein</fullName>
        <shortName evidence="7">Noc</shortName>
    </recommendedName>
</protein>
<name>A0ABW5V5T1_9BACI</name>
<dbReference type="NCBIfam" id="TIGR00180">
    <property type="entry name" value="parB_part"/>
    <property type="match status" value="1"/>
</dbReference>
<dbReference type="Gene3D" id="3.90.1530.30">
    <property type="match status" value="1"/>
</dbReference>
<dbReference type="InterPro" id="IPR036086">
    <property type="entry name" value="ParB/Sulfiredoxin_sf"/>
</dbReference>
<evidence type="ECO:0000256" key="1">
    <source>
        <dbReference type="ARBA" id="ARBA00006295"/>
    </source>
</evidence>
<dbReference type="Pfam" id="PF17762">
    <property type="entry name" value="HTH_ParB"/>
    <property type="match status" value="1"/>
</dbReference>
<organism evidence="9 10">
    <name type="scientific">Lentibacillus juripiscarius</name>
    <dbReference type="NCBI Taxonomy" id="257446"/>
    <lineage>
        <taxon>Bacteria</taxon>
        <taxon>Bacillati</taxon>
        <taxon>Bacillota</taxon>
        <taxon>Bacilli</taxon>
        <taxon>Bacillales</taxon>
        <taxon>Bacillaceae</taxon>
        <taxon>Lentibacillus</taxon>
    </lineage>
</organism>
<evidence type="ECO:0000259" key="8">
    <source>
        <dbReference type="SMART" id="SM00470"/>
    </source>
</evidence>
<dbReference type="InterPro" id="IPR004437">
    <property type="entry name" value="ParB/RepB/Spo0J"/>
</dbReference>
<sequence>MVSPLNRIFGMGDKNESVPEEETYHPDEVTELPVEKIKPNRFQPRAVFNEEKIEELAQTIHTHGMIQPIVVREVDNGDSYELIAGERRWRAVKLLEWEQMPAIVRSMTDTEIASVALIENLQREELTVVEEASAYARLLDLHSLTQEALAQRLGKNQSTIANKLRLLKLPEEVQTALLDKQITERHARALIKINDPEKQVKALETILEKELNVKQAEELIAKLDQPAEKPAKKQPKRKGVSKDVRIAMNTIRQSLNMVSDTGIDVETDEEDLDDFYQITIKIPKKN</sequence>
<keyword evidence="10" id="KW-1185">Reference proteome</keyword>
<keyword evidence="4 7" id="KW-0238">DNA-binding</keyword>
<dbReference type="InterPro" id="IPR050336">
    <property type="entry name" value="Chromosome_partition/occlusion"/>
</dbReference>
<dbReference type="SUPFAM" id="SSF109709">
    <property type="entry name" value="KorB DNA-binding domain-like"/>
    <property type="match status" value="1"/>
</dbReference>
<evidence type="ECO:0000256" key="2">
    <source>
        <dbReference type="ARBA" id="ARBA00022490"/>
    </source>
</evidence>
<proteinExistence type="inferred from homology"/>
<evidence type="ECO:0000256" key="6">
    <source>
        <dbReference type="ARBA" id="ARBA00023306"/>
    </source>
</evidence>
<dbReference type="SMART" id="SM00470">
    <property type="entry name" value="ParB"/>
    <property type="match status" value="1"/>
</dbReference>
<comment type="caution">
    <text evidence="9">The sequence shown here is derived from an EMBL/GenBank/DDBJ whole genome shotgun (WGS) entry which is preliminary data.</text>
</comment>
<dbReference type="InterPro" id="IPR023705">
    <property type="entry name" value="Nucleoid_occlusion_protein"/>
</dbReference>
<accession>A0ABW5V5T1</accession>
<evidence type="ECO:0000256" key="7">
    <source>
        <dbReference type="HAMAP-Rule" id="MF_02015"/>
    </source>
</evidence>
<keyword evidence="6 7" id="KW-0131">Cell cycle</keyword>
<dbReference type="InterPro" id="IPR003115">
    <property type="entry name" value="ParB_N"/>
</dbReference>
<dbReference type="RefSeq" id="WP_382393913.1">
    <property type="nucleotide sequence ID" value="NZ_JBHUNA010000021.1"/>
</dbReference>
<keyword evidence="2 7" id="KW-0963">Cytoplasm</keyword>
<dbReference type="NCBIfam" id="TIGR04285">
    <property type="entry name" value="nucleoid_noc"/>
    <property type="match status" value="1"/>
</dbReference>
<evidence type="ECO:0000256" key="4">
    <source>
        <dbReference type="ARBA" id="ARBA00023125"/>
    </source>
</evidence>
<dbReference type="EMBL" id="JBHUNA010000021">
    <property type="protein sequence ID" value="MFD2761341.1"/>
    <property type="molecule type" value="Genomic_DNA"/>
</dbReference>
<comment type="similarity">
    <text evidence="1 7">Belongs to the ParB family.</text>
</comment>
<keyword evidence="3 7" id="KW-0132">Cell division</keyword>
<dbReference type="Gene3D" id="1.10.10.2830">
    <property type="match status" value="1"/>
</dbReference>
<dbReference type="CDD" id="cd16393">
    <property type="entry name" value="SPO0J_N"/>
    <property type="match status" value="1"/>
</dbReference>
<dbReference type="PANTHER" id="PTHR33375:SF8">
    <property type="entry name" value="NUCLEOID OCCLUSION PROTEIN"/>
    <property type="match status" value="1"/>
</dbReference>
<keyword evidence="5 7" id="KW-0717">Septation</keyword>
<dbReference type="PANTHER" id="PTHR33375">
    <property type="entry name" value="CHROMOSOME-PARTITIONING PROTEIN PARB-RELATED"/>
    <property type="match status" value="1"/>
</dbReference>
<reference evidence="10" key="1">
    <citation type="journal article" date="2019" name="Int. J. Syst. Evol. Microbiol.">
        <title>The Global Catalogue of Microorganisms (GCM) 10K type strain sequencing project: providing services to taxonomists for standard genome sequencing and annotation.</title>
        <authorList>
            <consortium name="The Broad Institute Genomics Platform"/>
            <consortium name="The Broad Institute Genome Sequencing Center for Infectious Disease"/>
            <person name="Wu L."/>
            <person name="Ma J."/>
        </authorList>
    </citation>
    <scope>NUCLEOTIDE SEQUENCE [LARGE SCALE GENOMIC DNA]</scope>
    <source>
        <strain evidence="10">TISTR 1535</strain>
    </source>
</reference>
<evidence type="ECO:0000313" key="9">
    <source>
        <dbReference type="EMBL" id="MFD2761341.1"/>
    </source>
</evidence>
<evidence type="ECO:0000313" key="10">
    <source>
        <dbReference type="Proteomes" id="UP001597502"/>
    </source>
</evidence>
<dbReference type="Pfam" id="PF02195">
    <property type="entry name" value="ParB_N"/>
    <property type="match status" value="1"/>
</dbReference>
<dbReference type="Proteomes" id="UP001597502">
    <property type="component" value="Unassembled WGS sequence"/>
</dbReference>
<feature type="domain" description="ParB-like N-terminal" evidence="8">
    <location>
        <begin position="30"/>
        <end position="121"/>
    </location>
</feature>
<dbReference type="SUPFAM" id="SSF110849">
    <property type="entry name" value="ParB/Sulfiredoxin"/>
    <property type="match status" value="1"/>
</dbReference>
<evidence type="ECO:0000256" key="3">
    <source>
        <dbReference type="ARBA" id="ARBA00022618"/>
    </source>
</evidence>
<dbReference type="HAMAP" id="MF_02015">
    <property type="entry name" value="ParB_Noc"/>
    <property type="match status" value="1"/>
</dbReference>
<evidence type="ECO:0000256" key="5">
    <source>
        <dbReference type="ARBA" id="ARBA00023210"/>
    </source>
</evidence>